<keyword evidence="2" id="KW-1185">Reference proteome</keyword>
<comment type="caution">
    <text evidence="1">The sequence shown here is derived from an EMBL/GenBank/DDBJ whole genome shotgun (WGS) entry which is preliminary data.</text>
</comment>
<gene>
    <name evidence="1" type="ORF">HPB52_000533</name>
</gene>
<reference evidence="1" key="2">
    <citation type="submission" date="2021-09" db="EMBL/GenBank/DDBJ databases">
        <authorList>
            <person name="Jia N."/>
            <person name="Wang J."/>
            <person name="Shi W."/>
            <person name="Du L."/>
            <person name="Sun Y."/>
            <person name="Zhan W."/>
            <person name="Jiang J."/>
            <person name="Wang Q."/>
            <person name="Zhang B."/>
            <person name="Ji P."/>
            <person name="Sakyi L.B."/>
            <person name="Cui X."/>
            <person name="Yuan T."/>
            <person name="Jiang B."/>
            <person name="Yang W."/>
            <person name="Lam T.T.-Y."/>
            <person name="Chang Q."/>
            <person name="Ding S."/>
            <person name="Wang X."/>
            <person name="Zhu J."/>
            <person name="Ruan X."/>
            <person name="Zhao L."/>
            <person name="Wei J."/>
            <person name="Que T."/>
            <person name="Du C."/>
            <person name="Cheng J."/>
            <person name="Dai P."/>
            <person name="Han X."/>
            <person name="Huang E."/>
            <person name="Gao Y."/>
            <person name="Liu J."/>
            <person name="Shao H."/>
            <person name="Ye R."/>
            <person name="Li L."/>
            <person name="Wei W."/>
            <person name="Wang X."/>
            <person name="Wang C."/>
            <person name="Huo Q."/>
            <person name="Li W."/>
            <person name="Guo W."/>
            <person name="Chen H."/>
            <person name="Chen S."/>
            <person name="Zhou L."/>
            <person name="Zhou L."/>
            <person name="Ni X."/>
            <person name="Tian J."/>
            <person name="Zhou Y."/>
            <person name="Sheng Y."/>
            <person name="Liu T."/>
            <person name="Pan Y."/>
            <person name="Xia L."/>
            <person name="Li J."/>
            <person name="Zhao F."/>
            <person name="Cao W."/>
        </authorList>
    </citation>
    <scope>NUCLEOTIDE SEQUENCE</scope>
    <source>
        <strain evidence="1">Rsan-2018</strain>
        <tissue evidence="1">Larvae</tissue>
    </source>
</reference>
<reference evidence="1" key="1">
    <citation type="journal article" date="2020" name="Cell">
        <title>Large-Scale Comparative Analyses of Tick Genomes Elucidate Their Genetic Diversity and Vector Capacities.</title>
        <authorList>
            <consortium name="Tick Genome and Microbiome Consortium (TIGMIC)"/>
            <person name="Jia N."/>
            <person name="Wang J."/>
            <person name="Shi W."/>
            <person name="Du L."/>
            <person name="Sun Y."/>
            <person name="Zhan W."/>
            <person name="Jiang J.F."/>
            <person name="Wang Q."/>
            <person name="Zhang B."/>
            <person name="Ji P."/>
            <person name="Bell-Sakyi L."/>
            <person name="Cui X.M."/>
            <person name="Yuan T.T."/>
            <person name="Jiang B.G."/>
            <person name="Yang W.F."/>
            <person name="Lam T.T."/>
            <person name="Chang Q.C."/>
            <person name="Ding S.J."/>
            <person name="Wang X.J."/>
            <person name="Zhu J.G."/>
            <person name="Ruan X.D."/>
            <person name="Zhao L."/>
            <person name="Wei J.T."/>
            <person name="Ye R.Z."/>
            <person name="Que T.C."/>
            <person name="Du C.H."/>
            <person name="Zhou Y.H."/>
            <person name="Cheng J.X."/>
            <person name="Dai P.F."/>
            <person name="Guo W.B."/>
            <person name="Han X.H."/>
            <person name="Huang E.J."/>
            <person name="Li L.F."/>
            <person name="Wei W."/>
            <person name="Gao Y.C."/>
            <person name="Liu J.Z."/>
            <person name="Shao H.Z."/>
            <person name="Wang X."/>
            <person name="Wang C.C."/>
            <person name="Yang T.C."/>
            <person name="Huo Q.B."/>
            <person name="Li W."/>
            <person name="Chen H.Y."/>
            <person name="Chen S.E."/>
            <person name="Zhou L.G."/>
            <person name="Ni X.B."/>
            <person name="Tian J.H."/>
            <person name="Sheng Y."/>
            <person name="Liu T."/>
            <person name="Pan Y.S."/>
            <person name="Xia L.Y."/>
            <person name="Li J."/>
            <person name="Zhao F."/>
            <person name="Cao W.C."/>
        </authorList>
    </citation>
    <scope>NUCLEOTIDE SEQUENCE</scope>
    <source>
        <strain evidence="1">Rsan-2018</strain>
    </source>
</reference>
<dbReference type="AlphaFoldDB" id="A0A9D4T4U1"/>
<name>A0A9D4T4U1_RHISA</name>
<organism evidence="1 2">
    <name type="scientific">Rhipicephalus sanguineus</name>
    <name type="common">Brown dog tick</name>
    <name type="synonym">Ixodes sanguineus</name>
    <dbReference type="NCBI Taxonomy" id="34632"/>
    <lineage>
        <taxon>Eukaryota</taxon>
        <taxon>Metazoa</taxon>
        <taxon>Ecdysozoa</taxon>
        <taxon>Arthropoda</taxon>
        <taxon>Chelicerata</taxon>
        <taxon>Arachnida</taxon>
        <taxon>Acari</taxon>
        <taxon>Parasitiformes</taxon>
        <taxon>Ixodida</taxon>
        <taxon>Ixodoidea</taxon>
        <taxon>Ixodidae</taxon>
        <taxon>Rhipicephalinae</taxon>
        <taxon>Rhipicephalus</taxon>
        <taxon>Rhipicephalus</taxon>
    </lineage>
</organism>
<sequence>MLPQLLPLVEPLKRGWLQSSMLNGVASQPVMHAILLTALPNEMRHLVAASASSPQPCDDLRAAVLARHGESYRPLPGSHHEVSLLLCHSERASIPGSDHPPDEVEPVSCAIDLSAQRRVSSKSSAYGRSHVPAIRTYSPTSNVRDTALTSDSAMDTMSPATESAADVAWPAIRP</sequence>
<accession>A0A9D4T4U1</accession>
<dbReference type="Proteomes" id="UP000821837">
    <property type="component" value="Chromosome 11"/>
</dbReference>
<proteinExistence type="predicted"/>
<dbReference type="EMBL" id="JABSTV010001247">
    <property type="protein sequence ID" value="KAH7971613.1"/>
    <property type="molecule type" value="Genomic_DNA"/>
</dbReference>
<evidence type="ECO:0000313" key="1">
    <source>
        <dbReference type="EMBL" id="KAH7971613.1"/>
    </source>
</evidence>
<protein>
    <submittedName>
        <fullName evidence="1">Uncharacterized protein</fullName>
    </submittedName>
</protein>
<evidence type="ECO:0000313" key="2">
    <source>
        <dbReference type="Proteomes" id="UP000821837"/>
    </source>
</evidence>